<comment type="pathway">
    <text evidence="1 13">Carbohydrate degradation; glycolysis; pyruvate from D-glyceraldehyde 3-phosphate: step 5/5.</text>
</comment>
<dbReference type="PANTHER" id="PTHR11817">
    <property type="entry name" value="PYRUVATE KINASE"/>
    <property type="match status" value="1"/>
</dbReference>
<keyword evidence="11 16" id="KW-0670">Pyruvate</keyword>
<sequence length="475" mass="51884">MRTKIIATLGPASMKYDVMKGMVEHGVRIFRLNFSHADAASFVPVVQDIRKLEQEMGIRLTVMGDLCGPKIRIGEVPGSPLQINKGQGVLLGLPKHAERAEEDRVFISLDVPELMEGLKAGDAVFLADGMLRFTVNRVLIPDQLFEMVARTEGLLTSHKGIAFPDKIHPLPALTEKDEKDLREGLDIGIDAVALSFVQGAEDVERLRRLIQEHGRIVPVVAKLERKAAVEHIDEIVAAADCVMVARGDLGVECSLAKLPVMQKRIIRACRHQQKAVIVATQMMLSMVKSPVPTRAEATDVGNAVMDGADCVMLSEETAIGNYPVETCAFIQGIAQSCEDYYLERLGGPYVPSPEKNIVKYLAYSACLVAEHADSAALVCHSTSGATARMLSSRRPSLPIFALSPDEGVLRGMNFFWGVRPRLADVSLVSHLERAVAFIRGEASIEQRQSVVITSGQPMPPGQPETKTNGIKLFYK</sequence>
<dbReference type="InterPro" id="IPR040442">
    <property type="entry name" value="Pyrv_kinase-like_dom_sf"/>
</dbReference>
<dbReference type="PRINTS" id="PR01050">
    <property type="entry name" value="PYRUVTKNASE"/>
</dbReference>
<accession>A0A1T4VIF9</accession>
<organism evidence="16 17">
    <name type="scientific">Desulfobaculum bizertense DSM 18034</name>
    <dbReference type="NCBI Taxonomy" id="1121442"/>
    <lineage>
        <taxon>Bacteria</taxon>
        <taxon>Pseudomonadati</taxon>
        <taxon>Thermodesulfobacteriota</taxon>
        <taxon>Desulfovibrionia</taxon>
        <taxon>Desulfovibrionales</taxon>
        <taxon>Desulfovibrionaceae</taxon>
        <taxon>Desulfobaculum</taxon>
    </lineage>
</organism>
<evidence type="ECO:0000256" key="7">
    <source>
        <dbReference type="ARBA" id="ARBA00022777"/>
    </source>
</evidence>
<dbReference type="Gene3D" id="3.40.1380.20">
    <property type="entry name" value="Pyruvate kinase, C-terminal domain"/>
    <property type="match status" value="1"/>
</dbReference>
<evidence type="ECO:0000259" key="15">
    <source>
        <dbReference type="Pfam" id="PF02887"/>
    </source>
</evidence>
<evidence type="ECO:0000256" key="13">
    <source>
        <dbReference type="RuleBase" id="RU000504"/>
    </source>
</evidence>
<dbReference type="GO" id="GO:0000287">
    <property type="term" value="F:magnesium ion binding"/>
    <property type="evidence" value="ECO:0007669"/>
    <property type="project" value="UniProtKB-UniRule"/>
</dbReference>
<evidence type="ECO:0000256" key="4">
    <source>
        <dbReference type="ARBA" id="ARBA00022679"/>
    </source>
</evidence>
<dbReference type="InterPro" id="IPR015813">
    <property type="entry name" value="Pyrv/PenolPyrv_kinase-like_dom"/>
</dbReference>
<keyword evidence="9 13" id="KW-0460">Magnesium</keyword>
<evidence type="ECO:0000259" key="14">
    <source>
        <dbReference type="Pfam" id="PF00224"/>
    </source>
</evidence>
<evidence type="ECO:0000256" key="10">
    <source>
        <dbReference type="ARBA" id="ARBA00023152"/>
    </source>
</evidence>
<dbReference type="NCBIfam" id="TIGR01064">
    <property type="entry name" value="pyruv_kin"/>
    <property type="match status" value="1"/>
</dbReference>
<dbReference type="Gene3D" id="2.40.33.10">
    <property type="entry name" value="PK beta-barrel domain-like"/>
    <property type="match status" value="1"/>
</dbReference>
<dbReference type="Pfam" id="PF02887">
    <property type="entry name" value="PK_C"/>
    <property type="match status" value="1"/>
</dbReference>
<gene>
    <name evidence="16" type="ORF">SAMN02745702_00397</name>
</gene>
<comment type="similarity">
    <text evidence="2 13">Belongs to the pyruvate kinase family.</text>
</comment>
<dbReference type="STRING" id="1121442.SAMN02745702_00397"/>
<dbReference type="InterPro" id="IPR015793">
    <property type="entry name" value="Pyrv_Knase_brl"/>
</dbReference>
<comment type="catalytic activity">
    <reaction evidence="13">
        <text>pyruvate + ATP = phosphoenolpyruvate + ADP + H(+)</text>
        <dbReference type="Rhea" id="RHEA:18157"/>
        <dbReference type="ChEBI" id="CHEBI:15361"/>
        <dbReference type="ChEBI" id="CHEBI:15378"/>
        <dbReference type="ChEBI" id="CHEBI:30616"/>
        <dbReference type="ChEBI" id="CHEBI:58702"/>
        <dbReference type="ChEBI" id="CHEBI:456216"/>
        <dbReference type="EC" id="2.7.1.40"/>
    </reaction>
</comment>
<keyword evidence="8" id="KW-0067">ATP-binding</keyword>
<evidence type="ECO:0000256" key="1">
    <source>
        <dbReference type="ARBA" id="ARBA00004997"/>
    </source>
</evidence>
<dbReference type="GO" id="GO:0004743">
    <property type="term" value="F:pyruvate kinase activity"/>
    <property type="evidence" value="ECO:0007669"/>
    <property type="project" value="UniProtKB-UniRule"/>
</dbReference>
<dbReference type="NCBIfam" id="NF004491">
    <property type="entry name" value="PRK05826.1"/>
    <property type="match status" value="1"/>
</dbReference>
<dbReference type="InterPro" id="IPR036918">
    <property type="entry name" value="Pyrv_Knase_C_sf"/>
</dbReference>
<dbReference type="Proteomes" id="UP000189733">
    <property type="component" value="Unassembled WGS sequence"/>
</dbReference>
<keyword evidence="4 13" id="KW-0808">Transferase</keyword>
<evidence type="ECO:0000256" key="2">
    <source>
        <dbReference type="ARBA" id="ARBA00008663"/>
    </source>
</evidence>
<dbReference type="EC" id="2.7.1.40" evidence="3 12"/>
<feature type="domain" description="Pyruvate kinase C-terminal" evidence="15">
    <location>
        <begin position="361"/>
        <end position="462"/>
    </location>
</feature>
<keyword evidence="6" id="KW-0547">Nucleotide-binding</keyword>
<evidence type="ECO:0000313" key="17">
    <source>
        <dbReference type="Proteomes" id="UP000189733"/>
    </source>
</evidence>
<evidence type="ECO:0000256" key="12">
    <source>
        <dbReference type="NCBIfam" id="TIGR01064"/>
    </source>
</evidence>
<name>A0A1T4VIF9_9BACT</name>
<keyword evidence="7 13" id="KW-0418">Kinase</keyword>
<evidence type="ECO:0000313" key="16">
    <source>
        <dbReference type="EMBL" id="SKA64750.1"/>
    </source>
</evidence>
<dbReference type="GO" id="GO:0016301">
    <property type="term" value="F:kinase activity"/>
    <property type="evidence" value="ECO:0007669"/>
    <property type="project" value="UniProtKB-KW"/>
</dbReference>
<dbReference type="UniPathway" id="UPA00109">
    <property type="reaction ID" value="UER00188"/>
</dbReference>
<dbReference type="AlphaFoldDB" id="A0A1T4VIF9"/>
<dbReference type="InterPro" id="IPR001697">
    <property type="entry name" value="Pyr_Knase"/>
</dbReference>
<dbReference type="Gene3D" id="3.20.20.60">
    <property type="entry name" value="Phosphoenolpyruvate-binding domains"/>
    <property type="match status" value="1"/>
</dbReference>
<dbReference type="GO" id="GO:0030955">
    <property type="term" value="F:potassium ion binding"/>
    <property type="evidence" value="ECO:0007669"/>
    <property type="project" value="UniProtKB-UniRule"/>
</dbReference>
<keyword evidence="5" id="KW-0479">Metal-binding</keyword>
<evidence type="ECO:0000256" key="9">
    <source>
        <dbReference type="ARBA" id="ARBA00022842"/>
    </source>
</evidence>
<dbReference type="Pfam" id="PF00224">
    <property type="entry name" value="PK"/>
    <property type="match status" value="1"/>
</dbReference>
<protein>
    <recommendedName>
        <fullName evidence="3 12">Pyruvate kinase</fullName>
        <ecNumber evidence="3 12">2.7.1.40</ecNumber>
    </recommendedName>
</protein>
<dbReference type="InterPro" id="IPR011037">
    <property type="entry name" value="Pyrv_Knase-like_insert_dom_sf"/>
</dbReference>
<evidence type="ECO:0000256" key="11">
    <source>
        <dbReference type="ARBA" id="ARBA00023317"/>
    </source>
</evidence>
<feature type="domain" description="Pyruvate kinase barrel" evidence="14">
    <location>
        <begin position="2"/>
        <end position="326"/>
    </location>
</feature>
<dbReference type="InterPro" id="IPR015806">
    <property type="entry name" value="Pyrv_Knase_insert_dom_sf"/>
</dbReference>
<evidence type="ECO:0000256" key="5">
    <source>
        <dbReference type="ARBA" id="ARBA00022723"/>
    </source>
</evidence>
<evidence type="ECO:0000256" key="3">
    <source>
        <dbReference type="ARBA" id="ARBA00012142"/>
    </source>
</evidence>
<dbReference type="SUPFAM" id="SSF52935">
    <property type="entry name" value="PK C-terminal domain-like"/>
    <property type="match status" value="1"/>
</dbReference>
<dbReference type="GO" id="GO:0005524">
    <property type="term" value="F:ATP binding"/>
    <property type="evidence" value="ECO:0007669"/>
    <property type="project" value="UniProtKB-KW"/>
</dbReference>
<dbReference type="OrthoDB" id="9812123at2"/>
<dbReference type="InterPro" id="IPR015795">
    <property type="entry name" value="Pyrv_Knase_C"/>
</dbReference>
<dbReference type="SUPFAM" id="SSF51621">
    <property type="entry name" value="Phosphoenolpyruvate/pyruvate domain"/>
    <property type="match status" value="1"/>
</dbReference>
<keyword evidence="10 13" id="KW-0324">Glycolysis</keyword>
<reference evidence="16 17" key="1">
    <citation type="submission" date="2017-02" db="EMBL/GenBank/DDBJ databases">
        <authorList>
            <person name="Peterson S.W."/>
        </authorList>
    </citation>
    <scope>NUCLEOTIDE SEQUENCE [LARGE SCALE GENOMIC DNA]</scope>
    <source>
        <strain evidence="16 17">DSM 18034</strain>
    </source>
</reference>
<dbReference type="EMBL" id="FUYA01000001">
    <property type="protein sequence ID" value="SKA64750.1"/>
    <property type="molecule type" value="Genomic_DNA"/>
</dbReference>
<dbReference type="RefSeq" id="WP_078683706.1">
    <property type="nucleotide sequence ID" value="NZ_FUYA01000001.1"/>
</dbReference>
<evidence type="ECO:0000256" key="6">
    <source>
        <dbReference type="ARBA" id="ARBA00022741"/>
    </source>
</evidence>
<keyword evidence="17" id="KW-1185">Reference proteome</keyword>
<proteinExistence type="inferred from homology"/>
<dbReference type="SUPFAM" id="SSF50800">
    <property type="entry name" value="PK beta-barrel domain-like"/>
    <property type="match status" value="1"/>
</dbReference>
<evidence type="ECO:0000256" key="8">
    <source>
        <dbReference type="ARBA" id="ARBA00022840"/>
    </source>
</evidence>